<accession>A0A7G2C813</accession>
<evidence type="ECO:0000313" key="8">
    <source>
        <dbReference type="EMBL" id="CAD2214873.1"/>
    </source>
</evidence>
<dbReference type="GO" id="GO:0046872">
    <property type="term" value="F:metal ion binding"/>
    <property type="evidence" value="ECO:0007669"/>
    <property type="project" value="UniProtKB-KW"/>
</dbReference>
<dbReference type="Pfam" id="PF02130">
    <property type="entry name" value="YbeY"/>
    <property type="match status" value="1"/>
</dbReference>
<dbReference type="AlphaFoldDB" id="A0A7G2C813"/>
<dbReference type="EMBL" id="LR877148">
    <property type="protein sequence ID" value="CAD2214873.1"/>
    <property type="molecule type" value="Genomic_DNA"/>
</dbReference>
<dbReference type="InterPro" id="IPR023091">
    <property type="entry name" value="MetalPrtase_cat_dom_sf_prd"/>
</dbReference>
<comment type="cofactor">
    <cofactor evidence="1">
        <name>Zn(2+)</name>
        <dbReference type="ChEBI" id="CHEBI:29105"/>
    </cofactor>
</comment>
<evidence type="ECO:0000256" key="2">
    <source>
        <dbReference type="ARBA" id="ARBA00010875"/>
    </source>
</evidence>
<keyword evidence="4" id="KW-0479">Metal-binding</keyword>
<evidence type="ECO:0000256" key="4">
    <source>
        <dbReference type="ARBA" id="ARBA00022723"/>
    </source>
</evidence>
<keyword evidence="9" id="KW-1185">Reference proteome</keyword>
<keyword evidence="7" id="KW-0862">Zinc</keyword>
<dbReference type="InterPro" id="IPR002036">
    <property type="entry name" value="YbeY"/>
</dbReference>
<dbReference type="Gene3D" id="3.40.390.30">
    <property type="entry name" value="Metalloproteases ('zincins'), catalytic domain"/>
    <property type="match status" value="1"/>
</dbReference>
<dbReference type="Proteomes" id="UP000515908">
    <property type="component" value="Chromosome 04"/>
</dbReference>
<evidence type="ECO:0000313" key="9">
    <source>
        <dbReference type="Proteomes" id="UP000515908"/>
    </source>
</evidence>
<dbReference type="GO" id="GO:0004222">
    <property type="term" value="F:metalloendopeptidase activity"/>
    <property type="evidence" value="ECO:0007669"/>
    <property type="project" value="InterPro"/>
</dbReference>
<evidence type="ECO:0000256" key="3">
    <source>
        <dbReference type="ARBA" id="ARBA00022722"/>
    </source>
</evidence>
<protein>
    <submittedName>
        <fullName evidence="8">Uncharacterized protein family UPF0054, putative</fullName>
    </submittedName>
</protein>
<name>A0A7G2C813_9TRYP</name>
<dbReference type="VEuPathDB" id="TriTrypDB:ADEAN_000232600"/>
<proteinExistence type="inferred from homology"/>
<keyword evidence="6" id="KW-0378">Hydrolase</keyword>
<evidence type="ECO:0000256" key="6">
    <source>
        <dbReference type="ARBA" id="ARBA00022801"/>
    </source>
</evidence>
<dbReference type="HAMAP" id="MF_00009">
    <property type="entry name" value="Endoribonucl_YbeY"/>
    <property type="match status" value="1"/>
</dbReference>
<dbReference type="NCBIfam" id="TIGR00043">
    <property type="entry name" value="rRNA maturation RNase YbeY"/>
    <property type="match status" value="1"/>
</dbReference>
<comment type="similarity">
    <text evidence="2">Belongs to the endoribonuclease YbeY family.</text>
</comment>
<organism evidence="8 9">
    <name type="scientific">Angomonas deanei</name>
    <dbReference type="NCBI Taxonomy" id="59799"/>
    <lineage>
        <taxon>Eukaryota</taxon>
        <taxon>Discoba</taxon>
        <taxon>Euglenozoa</taxon>
        <taxon>Kinetoplastea</taxon>
        <taxon>Metakinetoplastina</taxon>
        <taxon>Trypanosomatida</taxon>
        <taxon>Trypanosomatidae</taxon>
        <taxon>Strigomonadinae</taxon>
        <taxon>Angomonas</taxon>
    </lineage>
</organism>
<keyword evidence="5" id="KW-0255">Endonuclease</keyword>
<dbReference type="GO" id="GO:0006364">
    <property type="term" value="P:rRNA processing"/>
    <property type="evidence" value="ECO:0007669"/>
    <property type="project" value="InterPro"/>
</dbReference>
<evidence type="ECO:0000256" key="1">
    <source>
        <dbReference type="ARBA" id="ARBA00001947"/>
    </source>
</evidence>
<gene>
    <name evidence="8" type="ORF">ADEAN_000232600</name>
</gene>
<sequence>MLTRFPSVHIHRATPRLHISTRLYVETLLQLEKKTWDSQLDICYVTEAEMTDINTMHRHKHACTDVLTFTERGREGALVDDLLFGSGPHTTEWSLERRNEGTDFGSIYVCVDYIYKKSFAESHRNLPFSDYLKLSLIHAFLHSIGYNHETADEMTEMIHREQFLTRRISHLERRFPAQFSGIDGLDYMRNKGSIVY</sequence>
<dbReference type="GO" id="GO:0004519">
    <property type="term" value="F:endonuclease activity"/>
    <property type="evidence" value="ECO:0007669"/>
    <property type="project" value="UniProtKB-KW"/>
</dbReference>
<reference evidence="8 9" key="1">
    <citation type="submission" date="2020-08" db="EMBL/GenBank/DDBJ databases">
        <authorList>
            <person name="Newling K."/>
            <person name="Davey J."/>
            <person name="Forrester S."/>
        </authorList>
    </citation>
    <scope>NUCLEOTIDE SEQUENCE [LARGE SCALE GENOMIC DNA]</scope>
    <source>
        <strain evidence="9">Crithidia deanei Carvalho (ATCC PRA-265)</strain>
    </source>
</reference>
<evidence type="ECO:0000256" key="5">
    <source>
        <dbReference type="ARBA" id="ARBA00022759"/>
    </source>
</evidence>
<dbReference type="OrthoDB" id="27226at2759"/>
<evidence type="ECO:0000256" key="7">
    <source>
        <dbReference type="ARBA" id="ARBA00022833"/>
    </source>
</evidence>
<dbReference type="SUPFAM" id="SSF55486">
    <property type="entry name" value="Metalloproteases ('zincins'), catalytic domain"/>
    <property type="match status" value="1"/>
</dbReference>
<keyword evidence="3" id="KW-0540">Nuclease</keyword>